<name>A0A256FXH9_9HYPH</name>
<feature type="signal peptide" evidence="2">
    <location>
        <begin position="1"/>
        <end position="21"/>
    </location>
</feature>
<sequence length="1128" mass="111033">MAVTSLMMLGLMAQLSGFAMATDYTTTQTTSLLDGDTIATTRANTAGYGVWSKVGTTLEIPGNNTITTTGTGAYGVNTSGTGSGALSRGGGANITGATIATKGVDAFGIAVTNSVLGVNLVGVTVSSSAATAVDVYSNASDKDNPLYQFESNMTADNTTKIHSDGDVALNIYGVFAAAKANLDGTQVSATGSGNSAIRLIGNTQLTISGSAYIETIGDNAHAINNESYNANTIISDGVSISTKGNISYGIQTYAAMTVGAANVSTNGEGSGAVQVLGAVTATLTGTQLVTRGGNAAAASAGGHSSPNSKNALISLNGASLTTTGDGSNAVQIYGSTNTITMDGATTLSTSGVGSHAISVQGAGTKTFDGVNPVTNSLSEHISVSGRDAAAFNATGTGSVLKLDGIYHDGMVTLGADSWTAIAENGGTIDFANIASGIKSIWAKGSDANTIGTIVISGQSASLGDIRARVDANGLFVLSGLDAGANFAIASLEGDGGNVDLGTTNLTISGDAKTSYAGTFEGTGAFIRGDKSGNGLGSTTLTGDNSAYTRAVSVTGGSLYVDGQIGGAATVTGGTLGGSGTIGGDVSVAAGGNLAGRQGQVLTIQGNLALDAGSTTTVALGAPEEATASGLFNVAGDVTLAGKLNVTDLGGFGPGLYRLIDYGGTLSDNGMTINDVPDGLDATQMSIQTNVASEVNLINRSGADLNFWDGSNMANHGNGAIDGGTGTWKKGETNWTDTDGTLHGNWSDGQFAMFTGTAGTVTVDNSGGDIVVDGMQFAVDGYRVEGDAVTLQDGEAIIRVGVGNGSGKGMSATIASELKGTGSLNKQDYGTLILTADNSYAGGTTISEGTLQLGDGGTAGSVQGDILNNATLAVNRSDAYKLSGKISGSGALAQNGTGTLILTGDNSYTGGTTISAGTLQLGDGGTSGSISGTISNDGILAVNRSDKLVLDGSVGGTGALQQNGTGTTVLAADNSYSGGTTINAGTLQLGNGGTTGSIAGDVANNGTLSFNRSDQLIFSKAISGTGSVTQDGAGTTLMTGANTYSGATRVNAGTLQQKMSGSFSAASDYTVAANATLDNGGYKTTLASLNNSGTVNFGTNPGAVVNVAGNYTGNGGMLVLNTVLGDDSS</sequence>
<dbReference type="InterPro" id="IPR012332">
    <property type="entry name" value="Autotransporter_pectin_lyase_C"/>
</dbReference>
<dbReference type="Gene3D" id="2.160.20.20">
    <property type="match status" value="3"/>
</dbReference>
<protein>
    <submittedName>
        <fullName evidence="3">Autotransporter-associated beta strand repeat family protein</fullName>
    </submittedName>
</protein>
<organism evidence="3 4">
    <name type="scientific">Brucella rhizosphaerae</name>
    <dbReference type="NCBI Taxonomy" id="571254"/>
    <lineage>
        <taxon>Bacteria</taxon>
        <taxon>Pseudomonadati</taxon>
        <taxon>Pseudomonadota</taxon>
        <taxon>Alphaproteobacteria</taxon>
        <taxon>Hyphomicrobiales</taxon>
        <taxon>Brucellaceae</taxon>
        <taxon>Brucella/Ochrobactrum group</taxon>
        <taxon>Brucella</taxon>
    </lineage>
</organism>
<dbReference type="AlphaFoldDB" id="A0A256FXH9"/>
<evidence type="ECO:0000313" key="3">
    <source>
        <dbReference type="EMBL" id="OYR19458.1"/>
    </source>
</evidence>
<dbReference type="NCBIfam" id="TIGR02601">
    <property type="entry name" value="autotrns_rpt"/>
    <property type="match status" value="4"/>
</dbReference>
<dbReference type="Pfam" id="PF12951">
    <property type="entry name" value="PATR"/>
    <property type="match status" value="5"/>
</dbReference>
<dbReference type="PANTHER" id="PTHR35037">
    <property type="entry name" value="C-TERMINAL REGION OF AIDA-LIKE PROTEIN"/>
    <property type="match status" value="1"/>
</dbReference>
<comment type="caution">
    <text evidence="3">The sequence shown here is derived from an EMBL/GenBank/DDBJ whole genome shotgun (WGS) entry which is preliminary data.</text>
</comment>
<gene>
    <name evidence="3" type="ORF">CEV32_4966</name>
</gene>
<keyword evidence="1 2" id="KW-0732">Signal</keyword>
<evidence type="ECO:0000256" key="1">
    <source>
        <dbReference type="ARBA" id="ARBA00022729"/>
    </source>
</evidence>
<dbReference type="InterPro" id="IPR013425">
    <property type="entry name" value="Autotrns_rpt"/>
</dbReference>
<feature type="non-terminal residue" evidence="3">
    <location>
        <position position="1128"/>
    </location>
</feature>
<dbReference type="InterPro" id="IPR051551">
    <property type="entry name" value="Autotransporter_adhesion"/>
</dbReference>
<dbReference type="Proteomes" id="UP000216345">
    <property type="component" value="Unassembled WGS sequence"/>
</dbReference>
<dbReference type="PANTHER" id="PTHR35037:SF3">
    <property type="entry name" value="C-TERMINAL REGION OF AIDA-LIKE PROTEIN"/>
    <property type="match status" value="1"/>
</dbReference>
<evidence type="ECO:0000313" key="4">
    <source>
        <dbReference type="Proteomes" id="UP000216345"/>
    </source>
</evidence>
<dbReference type="InterPro" id="IPR011050">
    <property type="entry name" value="Pectin_lyase_fold/virulence"/>
</dbReference>
<feature type="chain" id="PRO_5012265373" evidence="2">
    <location>
        <begin position="22"/>
        <end position="1128"/>
    </location>
</feature>
<dbReference type="SUPFAM" id="SSF51126">
    <property type="entry name" value="Pectin lyase-like"/>
    <property type="match status" value="1"/>
</dbReference>
<accession>A0A256FXH9</accession>
<evidence type="ECO:0000256" key="2">
    <source>
        <dbReference type="SAM" id="SignalP"/>
    </source>
</evidence>
<reference evidence="3 4" key="1">
    <citation type="submission" date="2017-07" db="EMBL/GenBank/DDBJ databases">
        <title>Phylogenetic study on the rhizospheric bacterium Ochrobactrum sp. A44.</title>
        <authorList>
            <person name="Krzyzanowska D.M."/>
            <person name="Ossowicki A."/>
            <person name="Rajewska M."/>
            <person name="Maciag T."/>
            <person name="Kaczynski Z."/>
            <person name="Czerwicka M."/>
            <person name="Jafra S."/>
        </authorList>
    </citation>
    <scope>NUCLEOTIDE SEQUENCE [LARGE SCALE GENOMIC DNA]</scope>
    <source>
        <strain evidence="3 4">PR17</strain>
    </source>
</reference>
<proteinExistence type="predicted"/>
<dbReference type="EMBL" id="NNRK01000004">
    <property type="protein sequence ID" value="OYR19458.1"/>
    <property type="molecule type" value="Genomic_DNA"/>
</dbReference>
<keyword evidence="4" id="KW-1185">Reference proteome</keyword>